<evidence type="ECO:0000313" key="2">
    <source>
        <dbReference type="Proteomes" id="UP001148737"/>
    </source>
</evidence>
<dbReference type="Proteomes" id="UP001148737">
    <property type="component" value="Unassembled WGS sequence"/>
</dbReference>
<dbReference type="EMBL" id="JANAKD010001073">
    <property type="protein sequence ID" value="KAJ3483802.1"/>
    <property type="molecule type" value="Genomic_DNA"/>
</dbReference>
<organism evidence="1 2">
    <name type="scientific">Lecanicillium saksenae</name>
    <dbReference type="NCBI Taxonomy" id="468837"/>
    <lineage>
        <taxon>Eukaryota</taxon>
        <taxon>Fungi</taxon>
        <taxon>Dikarya</taxon>
        <taxon>Ascomycota</taxon>
        <taxon>Pezizomycotina</taxon>
        <taxon>Sordariomycetes</taxon>
        <taxon>Hypocreomycetidae</taxon>
        <taxon>Hypocreales</taxon>
        <taxon>Cordycipitaceae</taxon>
        <taxon>Lecanicillium</taxon>
    </lineage>
</organism>
<reference evidence="1" key="1">
    <citation type="submission" date="2022-07" db="EMBL/GenBank/DDBJ databases">
        <title>Genome Sequence of Lecanicillium saksenae.</title>
        <authorList>
            <person name="Buettner E."/>
        </authorList>
    </citation>
    <scope>NUCLEOTIDE SEQUENCE</scope>
    <source>
        <strain evidence="1">VT-O1</strain>
    </source>
</reference>
<sequence length="184" mass="20471">MAPASLAHRPLPVAFATSLASVARIHTSFPGMPSSHPPFSCAFLPRTWLWQAPRSGCTRLELCNLLRDYLAHSMDLRAFSWPPPSTTPILRSIHTRNLYAPRQPVAPYKDLKKSDLETALDDFIAQHSARFSSNPDLAGYFTSRSKALSSPVKKEKETVKEEVEKSLKVAKRRVTKAADEIAAE</sequence>
<gene>
    <name evidence="1" type="ORF">NLG97_g7216</name>
</gene>
<accession>A0ACC1QMK1</accession>
<protein>
    <submittedName>
        <fullName evidence="1">Uncharacterized protein</fullName>
    </submittedName>
</protein>
<evidence type="ECO:0000313" key="1">
    <source>
        <dbReference type="EMBL" id="KAJ3483802.1"/>
    </source>
</evidence>
<comment type="caution">
    <text evidence="1">The sequence shown here is derived from an EMBL/GenBank/DDBJ whole genome shotgun (WGS) entry which is preliminary data.</text>
</comment>
<proteinExistence type="predicted"/>
<name>A0ACC1QMK1_9HYPO</name>
<keyword evidence="2" id="KW-1185">Reference proteome</keyword>